<dbReference type="Proteomes" id="UP000828390">
    <property type="component" value="Unassembled WGS sequence"/>
</dbReference>
<organism evidence="1 2">
    <name type="scientific">Dreissena polymorpha</name>
    <name type="common">Zebra mussel</name>
    <name type="synonym">Mytilus polymorpha</name>
    <dbReference type="NCBI Taxonomy" id="45954"/>
    <lineage>
        <taxon>Eukaryota</taxon>
        <taxon>Metazoa</taxon>
        <taxon>Spiralia</taxon>
        <taxon>Lophotrochozoa</taxon>
        <taxon>Mollusca</taxon>
        <taxon>Bivalvia</taxon>
        <taxon>Autobranchia</taxon>
        <taxon>Heteroconchia</taxon>
        <taxon>Euheterodonta</taxon>
        <taxon>Imparidentia</taxon>
        <taxon>Neoheterodontei</taxon>
        <taxon>Myida</taxon>
        <taxon>Dreissenoidea</taxon>
        <taxon>Dreissenidae</taxon>
        <taxon>Dreissena</taxon>
    </lineage>
</organism>
<evidence type="ECO:0000313" key="2">
    <source>
        <dbReference type="Proteomes" id="UP000828390"/>
    </source>
</evidence>
<reference evidence="1" key="2">
    <citation type="submission" date="2020-11" db="EMBL/GenBank/DDBJ databases">
        <authorList>
            <person name="McCartney M.A."/>
            <person name="Auch B."/>
            <person name="Kono T."/>
            <person name="Mallez S."/>
            <person name="Becker A."/>
            <person name="Gohl D.M."/>
            <person name="Silverstein K.A.T."/>
            <person name="Koren S."/>
            <person name="Bechman K.B."/>
            <person name="Herman A."/>
            <person name="Abrahante J.E."/>
            <person name="Garbe J."/>
        </authorList>
    </citation>
    <scope>NUCLEOTIDE SEQUENCE</scope>
    <source>
        <strain evidence="1">Duluth1</strain>
        <tissue evidence="1">Whole animal</tissue>
    </source>
</reference>
<protein>
    <submittedName>
        <fullName evidence="1">Uncharacterized protein</fullName>
    </submittedName>
</protein>
<keyword evidence="2" id="KW-1185">Reference proteome</keyword>
<evidence type="ECO:0000313" key="1">
    <source>
        <dbReference type="EMBL" id="KAH3807017.1"/>
    </source>
</evidence>
<dbReference type="AlphaFoldDB" id="A0A9D4G3R2"/>
<sequence>MPYQHGPDPKRSGNMNRVATVQLRVHPFRPCHVHEETLVQFEVDIIRQWSRRLEADLEEHVMALDPFK</sequence>
<gene>
    <name evidence="1" type="ORF">DPMN_135349</name>
</gene>
<reference evidence="1" key="1">
    <citation type="journal article" date="2019" name="bioRxiv">
        <title>The Genome of the Zebra Mussel, Dreissena polymorpha: A Resource for Invasive Species Research.</title>
        <authorList>
            <person name="McCartney M.A."/>
            <person name="Auch B."/>
            <person name="Kono T."/>
            <person name="Mallez S."/>
            <person name="Zhang Y."/>
            <person name="Obille A."/>
            <person name="Becker A."/>
            <person name="Abrahante J.E."/>
            <person name="Garbe J."/>
            <person name="Badalamenti J.P."/>
            <person name="Herman A."/>
            <person name="Mangelson H."/>
            <person name="Liachko I."/>
            <person name="Sullivan S."/>
            <person name="Sone E.D."/>
            <person name="Koren S."/>
            <person name="Silverstein K.A.T."/>
            <person name="Beckman K.B."/>
            <person name="Gohl D.M."/>
        </authorList>
    </citation>
    <scope>NUCLEOTIDE SEQUENCE</scope>
    <source>
        <strain evidence="1">Duluth1</strain>
        <tissue evidence="1">Whole animal</tissue>
    </source>
</reference>
<dbReference type="EMBL" id="JAIWYP010000006">
    <property type="protein sequence ID" value="KAH3807017.1"/>
    <property type="molecule type" value="Genomic_DNA"/>
</dbReference>
<comment type="caution">
    <text evidence="1">The sequence shown here is derived from an EMBL/GenBank/DDBJ whole genome shotgun (WGS) entry which is preliminary data.</text>
</comment>
<proteinExistence type="predicted"/>
<accession>A0A9D4G3R2</accession>
<name>A0A9D4G3R2_DREPO</name>